<dbReference type="GO" id="GO:0070475">
    <property type="term" value="P:rRNA base methylation"/>
    <property type="evidence" value="ECO:0007669"/>
    <property type="project" value="TreeGrafter"/>
</dbReference>
<feature type="binding site" evidence="4">
    <location>
        <position position="294"/>
    </location>
    <ligand>
        <name>S-adenosyl-L-methionine</name>
        <dbReference type="ChEBI" id="CHEBI:59789"/>
    </ligand>
</feature>
<dbReference type="InterPro" id="IPR029063">
    <property type="entry name" value="SAM-dependent_MTases_sf"/>
</dbReference>
<dbReference type="AlphaFoldDB" id="A0AAW9STB5"/>
<dbReference type="RefSeq" id="WP_284827299.1">
    <property type="nucleotide sequence ID" value="NZ_JASOOY020000018.1"/>
</dbReference>
<dbReference type="InterPro" id="IPR010280">
    <property type="entry name" value="U5_MeTrfase_fam"/>
</dbReference>
<evidence type="ECO:0000256" key="3">
    <source>
        <dbReference type="ARBA" id="ARBA00022691"/>
    </source>
</evidence>
<reference evidence="7" key="2">
    <citation type="submission" date="2024-05" db="EMBL/GenBank/DDBJ databases">
        <authorList>
            <person name="Wolfe A."/>
        </authorList>
    </citation>
    <scope>NUCLEOTIDE SEQUENCE</scope>
    <source>
        <strain evidence="7">UMB1064</strain>
    </source>
</reference>
<accession>A0AAW9STB5</accession>
<name>A0AAW9STB5_CORAY</name>
<evidence type="ECO:0000259" key="6">
    <source>
        <dbReference type="PROSITE" id="PS50926"/>
    </source>
</evidence>
<feature type="domain" description="TRAM" evidence="6">
    <location>
        <begin position="1"/>
        <end position="54"/>
    </location>
</feature>
<feature type="binding site" evidence="4">
    <location>
        <position position="351"/>
    </location>
    <ligand>
        <name>S-adenosyl-L-methionine</name>
        <dbReference type="ChEBI" id="CHEBI:59789"/>
    </ligand>
</feature>
<dbReference type="PANTHER" id="PTHR11061">
    <property type="entry name" value="RNA M5U METHYLTRANSFERASE"/>
    <property type="match status" value="1"/>
</dbReference>
<reference evidence="7" key="1">
    <citation type="submission" date="2023-05" db="EMBL/GenBank/DDBJ databases">
        <authorList>
            <person name="Du J."/>
        </authorList>
    </citation>
    <scope>NUCLEOTIDE SEQUENCE</scope>
    <source>
        <strain evidence="7">UMB1064</strain>
    </source>
</reference>
<dbReference type="Gene3D" id="3.40.50.150">
    <property type="entry name" value="Vaccinia Virus protein VP39"/>
    <property type="match status" value="1"/>
</dbReference>
<evidence type="ECO:0000256" key="4">
    <source>
        <dbReference type="PROSITE-ProRule" id="PRU01024"/>
    </source>
</evidence>
<dbReference type="SUPFAM" id="SSF50249">
    <property type="entry name" value="Nucleic acid-binding proteins"/>
    <property type="match status" value="1"/>
</dbReference>
<dbReference type="Proteomes" id="UP001223646">
    <property type="component" value="Unassembled WGS sequence"/>
</dbReference>
<comment type="similarity">
    <text evidence="4">Belongs to the class I-like SAM-binding methyltransferase superfamily. RNA M5U methyltransferase family.</text>
</comment>
<dbReference type="InterPro" id="IPR002792">
    <property type="entry name" value="TRAM_dom"/>
</dbReference>
<evidence type="ECO:0000313" key="7">
    <source>
        <dbReference type="EMBL" id="MEO3716967.1"/>
    </source>
</evidence>
<sequence length="421" mass="44943">MNIEVTIDRPAAGGEFIASYDGRIGFVTGGIPGERVVVEIAKPDAKLWRGNVVEVLDASEHRVSQRCQAAQQGAGCCDWGFIDPEHAARLKADVLTDCLRRLGRFTADELPAIDVVPLAPTSHWRTRVRLGVDSQGRAGLRRSRSHDLVIGSECAQTVPNLIAGFTTAGTIPVAEPARGRGRRAPKLGELHVAMDAEGNRSAVYVSGSGRSRKQTVIEGEPTTQHAVHGITFDVPTTGFWQAHRHAPEFYGSRIINLLAGQSFSCAWDLYGGAGVLAAALRKLVDAEGSILSVEGFAAAATAGRKAFTAADHSGNATPAAPARFVTGDVTKVVRREVANEETPNPDVVVLDPPRSGAGKDAIAAIAEAKPRTVVHFGCDPATFARDARYWADHGYAFKHLEVVDAFGLTHHFETIAVLEQL</sequence>
<feature type="active site" evidence="5">
    <location>
        <position position="378"/>
    </location>
</feature>
<dbReference type="GO" id="GO:0070041">
    <property type="term" value="F:rRNA (uridine-C5-)-methyltransferase activity"/>
    <property type="evidence" value="ECO:0007669"/>
    <property type="project" value="TreeGrafter"/>
</dbReference>
<evidence type="ECO:0000313" key="8">
    <source>
        <dbReference type="Proteomes" id="UP001223646"/>
    </source>
</evidence>
<keyword evidence="3 4" id="KW-0949">S-adenosyl-L-methionine</keyword>
<dbReference type="Gene3D" id="2.40.50.140">
    <property type="entry name" value="Nucleic acid-binding proteins"/>
    <property type="match status" value="1"/>
</dbReference>
<evidence type="ECO:0000256" key="1">
    <source>
        <dbReference type="ARBA" id="ARBA00022603"/>
    </source>
</evidence>
<evidence type="ECO:0000256" key="5">
    <source>
        <dbReference type="PROSITE-ProRule" id="PRU10015"/>
    </source>
</evidence>
<gene>
    <name evidence="7" type="ORF">QP460_005120</name>
</gene>
<dbReference type="EMBL" id="JASOOY020000018">
    <property type="protein sequence ID" value="MEO3716967.1"/>
    <property type="molecule type" value="Genomic_DNA"/>
</dbReference>
<evidence type="ECO:0000256" key="2">
    <source>
        <dbReference type="ARBA" id="ARBA00022679"/>
    </source>
</evidence>
<keyword evidence="1 4" id="KW-0489">Methyltransferase</keyword>
<organism evidence="7 8">
    <name type="scientific">Corynebacterium amycolatum</name>
    <dbReference type="NCBI Taxonomy" id="43765"/>
    <lineage>
        <taxon>Bacteria</taxon>
        <taxon>Bacillati</taxon>
        <taxon>Actinomycetota</taxon>
        <taxon>Actinomycetes</taxon>
        <taxon>Mycobacteriales</taxon>
        <taxon>Corynebacteriaceae</taxon>
        <taxon>Corynebacterium</taxon>
    </lineage>
</organism>
<dbReference type="Gene3D" id="2.40.50.1070">
    <property type="match status" value="1"/>
</dbReference>
<proteinExistence type="inferred from homology"/>
<keyword evidence="2 4" id="KW-0808">Transferase</keyword>
<dbReference type="InterPro" id="IPR030390">
    <property type="entry name" value="MeTrfase_TrmA_AS"/>
</dbReference>
<feature type="active site" description="Nucleophile" evidence="4">
    <location>
        <position position="378"/>
    </location>
</feature>
<feature type="binding site" evidence="4">
    <location>
        <position position="270"/>
    </location>
    <ligand>
        <name>S-adenosyl-L-methionine</name>
        <dbReference type="ChEBI" id="CHEBI:59789"/>
    </ligand>
</feature>
<dbReference type="SUPFAM" id="SSF53335">
    <property type="entry name" value="S-adenosyl-L-methionine-dependent methyltransferases"/>
    <property type="match status" value="1"/>
</dbReference>
<dbReference type="InterPro" id="IPR012340">
    <property type="entry name" value="NA-bd_OB-fold"/>
</dbReference>
<dbReference type="PROSITE" id="PS51687">
    <property type="entry name" value="SAM_MT_RNA_M5U"/>
    <property type="match status" value="1"/>
</dbReference>
<dbReference type="PROSITE" id="PS50926">
    <property type="entry name" value="TRAM"/>
    <property type="match status" value="1"/>
</dbReference>
<protein>
    <submittedName>
        <fullName evidence="7">Class I SAM-dependent RNA methyltransferase</fullName>
    </submittedName>
</protein>
<feature type="binding site" evidence="4">
    <location>
        <position position="241"/>
    </location>
    <ligand>
        <name>S-adenosyl-L-methionine</name>
        <dbReference type="ChEBI" id="CHEBI:59789"/>
    </ligand>
</feature>
<comment type="caution">
    <text evidence="7">The sequence shown here is derived from an EMBL/GenBank/DDBJ whole genome shotgun (WGS) entry which is preliminary data.</text>
</comment>
<dbReference type="PANTHER" id="PTHR11061:SF30">
    <property type="entry name" value="TRNA (URACIL(54)-C(5))-METHYLTRANSFERASE"/>
    <property type="match status" value="1"/>
</dbReference>
<dbReference type="PROSITE" id="PS01230">
    <property type="entry name" value="TRMA_1"/>
    <property type="match status" value="1"/>
</dbReference>